<dbReference type="GeneID" id="70193030"/>
<dbReference type="RefSeq" id="XP_046015104.1">
    <property type="nucleotide sequence ID" value="XM_046163484.1"/>
</dbReference>
<evidence type="ECO:0000313" key="2">
    <source>
        <dbReference type="EMBL" id="KAH7035011.1"/>
    </source>
</evidence>
<evidence type="ECO:0000313" key="3">
    <source>
        <dbReference type="Proteomes" id="UP000756346"/>
    </source>
</evidence>
<feature type="region of interest" description="Disordered" evidence="1">
    <location>
        <begin position="47"/>
        <end position="81"/>
    </location>
</feature>
<dbReference type="Proteomes" id="UP000756346">
    <property type="component" value="Unassembled WGS sequence"/>
</dbReference>
<evidence type="ECO:0000256" key="1">
    <source>
        <dbReference type="SAM" id="MobiDB-lite"/>
    </source>
</evidence>
<sequence length="143" mass="16133">MLVCRSRWSSLARDSLVVRPTADQTPVIRIYCLHHRERAALIQGPSSNLASSQDHLEMPSSHTASAHPPWTPMLAPSQFTSPRASKHGSWWCWRPPPASQPRRTHMSSATLRFVRLTDPVWSSHLPCPRQVIPNPHLSHEQGT</sequence>
<dbReference type="EMBL" id="JAGTJQ010000003">
    <property type="protein sequence ID" value="KAH7035011.1"/>
    <property type="molecule type" value="Genomic_DNA"/>
</dbReference>
<gene>
    <name evidence="2" type="ORF">B0I36DRAFT_86843</name>
</gene>
<comment type="caution">
    <text evidence="2">The sequence shown here is derived from an EMBL/GenBank/DDBJ whole genome shotgun (WGS) entry which is preliminary data.</text>
</comment>
<reference evidence="2" key="1">
    <citation type="journal article" date="2021" name="Nat. Commun.">
        <title>Genetic determinants of endophytism in the Arabidopsis root mycobiome.</title>
        <authorList>
            <person name="Mesny F."/>
            <person name="Miyauchi S."/>
            <person name="Thiergart T."/>
            <person name="Pickel B."/>
            <person name="Atanasova L."/>
            <person name="Karlsson M."/>
            <person name="Huettel B."/>
            <person name="Barry K.W."/>
            <person name="Haridas S."/>
            <person name="Chen C."/>
            <person name="Bauer D."/>
            <person name="Andreopoulos W."/>
            <person name="Pangilinan J."/>
            <person name="LaButti K."/>
            <person name="Riley R."/>
            <person name="Lipzen A."/>
            <person name="Clum A."/>
            <person name="Drula E."/>
            <person name="Henrissat B."/>
            <person name="Kohler A."/>
            <person name="Grigoriev I.V."/>
            <person name="Martin F.M."/>
            <person name="Hacquard S."/>
        </authorList>
    </citation>
    <scope>NUCLEOTIDE SEQUENCE</scope>
    <source>
        <strain evidence="2">MPI-CAGE-CH-0230</strain>
    </source>
</reference>
<proteinExistence type="predicted"/>
<protein>
    <submittedName>
        <fullName evidence="2">Uncharacterized protein</fullName>
    </submittedName>
</protein>
<dbReference type="AlphaFoldDB" id="A0A9P9BWF0"/>
<organism evidence="2 3">
    <name type="scientific">Microdochium trichocladiopsis</name>
    <dbReference type="NCBI Taxonomy" id="1682393"/>
    <lineage>
        <taxon>Eukaryota</taxon>
        <taxon>Fungi</taxon>
        <taxon>Dikarya</taxon>
        <taxon>Ascomycota</taxon>
        <taxon>Pezizomycotina</taxon>
        <taxon>Sordariomycetes</taxon>
        <taxon>Xylariomycetidae</taxon>
        <taxon>Xylariales</taxon>
        <taxon>Microdochiaceae</taxon>
        <taxon>Microdochium</taxon>
    </lineage>
</organism>
<keyword evidence="3" id="KW-1185">Reference proteome</keyword>
<accession>A0A9P9BWF0</accession>
<name>A0A9P9BWF0_9PEZI</name>